<evidence type="ECO:0000256" key="1">
    <source>
        <dbReference type="ARBA" id="ARBA00022574"/>
    </source>
</evidence>
<feature type="repeat" description="WD" evidence="3">
    <location>
        <begin position="30"/>
        <end position="63"/>
    </location>
</feature>
<dbReference type="Pfam" id="PF00400">
    <property type="entry name" value="WD40"/>
    <property type="match status" value="3"/>
</dbReference>
<keyword evidence="2" id="KW-0677">Repeat</keyword>
<feature type="repeat" description="WD" evidence="3">
    <location>
        <begin position="117"/>
        <end position="162"/>
    </location>
</feature>
<reference evidence="4" key="1">
    <citation type="journal article" date="2021" name="IMA Fungus">
        <title>Genomic characterization of three marine fungi, including Emericellopsis atlantica sp. nov. with signatures of a generalist lifestyle and marine biomass degradation.</title>
        <authorList>
            <person name="Hagestad O.C."/>
            <person name="Hou L."/>
            <person name="Andersen J.H."/>
            <person name="Hansen E.H."/>
            <person name="Altermark B."/>
            <person name="Li C."/>
            <person name="Kuhnert E."/>
            <person name="Cox R.J."/>
            <person name="Crous P.W."/>
            <person name="Spatafora J.W."/>
            <person name="Lail K."/>
            <person name="Amirebrahimi M."/>
            <person name="Lipzen A."/>
            <person name="Pangilinan J."/>
            <person name="Andreopoulos W."/>
            <person name="Hayes R.D."/>
            <person name="Ng V."/>
            <person name="Grigoriev I.V."/>
            <person name="Jackson S.A."/>
            <person name="Sutton T.D.S."/>
            <person name="Dobson A.D.W."/>
            <person name="Rama T."/>
        </authorList>
    </citation>
    <scope>NUCLEOTIDE SEQUENCE</scope>
    <source>
        <strain evidence="4">TRa018bII</strain>
    </source>
</reference>
<comment type="caution">
    <text evidence="4">The sequence shown here is derived from an EMBL/GenBank/DDBJ whole genome shotgun (WGS) entry which is preliminary data.</text>
</comment>
<dbReference type="InterPro" id="IPR015943">
    <property type="entry name" value="WD40/YVTN_repeat-like_dom_sf"/>
</dbReference>
<evidence type="ECO:0000256" key="3">
    <source>
        <dbReference type="PROSITE-ProRule" id="PRU00221"/>
    </source>
</evidence>
<dbReference type="Gene3D" id="2.130.10.10">
    <property type="entry name" value="YVTN repeat-like/Quinoprotein amine dehydrogenase"/>
    <property type="match status" value="1"/>
</dbReference>
<evidence type="ECO:0000256" key="2">
    <source>
        <dbReference type="ARBA" id="ARBA00022737"/>
    </source>
</evidence>
<keyword evidence="1 3" id="KW-0853">WD repeat</keyword>
<dbReference type="PROSITE" id="PS50082">
    <property type="entry name" value="WD_REPEATS_2"/>
    <property type="match status" value="2"/>
</dbReference>
<evidence type="ECO:0000313" key="5">
    <source>
        <dbReference type="Proteomes" id="UP000824998"/>
    </source>
</evidence>
<dbReference type="AlphaFoldDB" id="A0A9P8CAE5"/>
<accession>A0A9P8CAE5</accession>
<dbReference type="SUPFAM" id="SSF50978">
    <property type="entry name" value="WD40 repeat-like"/>
    <property type="match status" value="1"/>
</dbReference>
<dbReference type="InterPro" id="IPR001680">
    <property type="entry name" value="WD40_rpt"/>
</dbReference>
<protein>
    <submittedName>
        <fullName evidence="4">WD40-repeat-containing domain protein</fullName>
    </submittedName>
</protein>
<name>A0A9P8CAE5_9HELO</name>
<dbReference type="InterPro" id="IPR020472">
    <property type="entry name" value="WD40_PAC1"/>
</dbReference>
<evidence type="ECO:0000313" key="4">
    <source>
        <dbReference type="EMBL" id="KAG9238066.1"/>
    </source>
</evidence>
<dbReference type="OrthoDB" id="256303at2759"/>
<dbReference type="PANTHER" id="PTHR10971">
    <property type="entry name" value="MRNA EXPORT FACTOR AND BUB3"/>
    <property type="match status" value="1"/>
</dbReference>
<proteinExistence type="predicted"/>
<sequence length="369" mass="39126">MFARSATRAAAASFTSTSVPVDLSKDVTLASPPEDSISSLSFSPKANYLAVGSWDSQVRVYDVAEAATGVGKAVIGFDGPVLSCGWSLDGTKVAGAGTDGTARLLDLAANGAPPRQIAVHSAPIKSMAFFEAPGSNAPMVVTGSWDKTIKYWDLRTELPVATADCKERVYSLDVNEDVMVVATAGEKICLVDLKNPGLITDFRPSSLTSQTRVVKVSRDRKAFVVGGIEGRVAYQTIDLKDTKANFSFKCHRQEVATKTTEIYAVNALCIHPIHGSLATAGADCRLNTWDVAAKVRLGSSSGVGGQISAAGFNGDGSILAYAVSYDWSKGYGFNTPETVKKVMLHPVSEEEVKPRASKVTVASTSRKRY</sequence>
<keyword evidence="5" id="KW-1185">Reference proteome</keyword>
<dbReference type="PROSITE" id="PS50294">
    <property type="entry name" value="WD_REPEATS_REGION"/>
    <property type="match status" value="2"/>
</dbReference>
<dbReference type="EMBL" id="MU251376">
    <property type="protein sequence ID" value="KAG9238066.1"/>
    <property type="molecule type" value="Genomic_DNA"/>
</dbReference>
<gene>
    <name evidence="4" type="ORF">BJ875DRAFT_95673</name>
</gene>
<organism evidence="4 5">
    <name type="scientific">Amylocarpus encephaloides</name>
    <dbReference type="NCBI Taxonomy" id="45428"/>
    <lineage>
        <taxon>Eukaryota</taxon>
        <taxon>Fungi</taxon>
        <taxon>Dikarya</taxon>
        <taxon>Ascomycota</taxon>
        <taxon>Pezizomycotina</taxon>
        <taxon>Leotiomycetes</taxon>
        <taxon>Helotiales</taxon>
        <taxon>Helotiales incertae sedis</taxon>
        <taxon>Amylocarpus</taxon>
    </lineage>
</organism>
<dbReference type="PRINTS" id="PR00320">
    <property type="entry name" value="GPROTEINBRPT"/>
</dbReference>
<dbReference type="SMART" id="SM00320">
    <property type="entry name" value="WD40"/>
    <property type="match status" value="5"/>
</dbReference>
<dbReference type="InterPro" id="IPR036322">
    <property type="entry name" value="WD40_repeat_dom_sf"/>
</dbReference>
<dbReference type="Proteomes" id="UP000824998">
    <property type="component" value="Unassembled WGS sequence"/>
</dbReference>